<dbReference type="Gene3D" id="2.60.120.620">
    <property type="entry name" value="q2cbj1_9rhob like domain"/>
    <property type="match status" value="1"/>
</dbReference>
<reference evidence="4" key="1">
    <citation type="submission" date="2024-04" db="EMBL/GenBank/DDBJ databases">
        <authorList>
            <person name="Shaw F."/>
            <person name="Minotto A."/>
        </authorList>
    </citation>
    <scope>NUCLEOTIDE SEQUENCE [LARGE SCALE GENOMIC DNA]</scope>
</reference>
<evidence type="ECO:0000259" key="2">
    <source>
        <dbReference type="PROSITE" id="PS51471"/>
    </source>
</evidence>
<name>A0ABP1D0B8_9APHY</name>
<keyword evidence="4" id="KW-1185">Reference proteome</keyword>
<dbReference type="PANTHER" id="PTHR33099:SF14">
    <property type="entry name" value="PROLYL 4-HYDROXYLASE ALPHA SUBUNIT FE(2+) 2OG DIOXYGENASE DOMAIN-CONTAINING PROTEIN"/>
    <property type="match status" value="1"/>
</dbReference>
<organism evidence="3 4">
    <name type="scientific">Somion occarium</name>
    <dbReference type="NCBI Taxonomy" id="3059160"/>
    <lineage>
        <taxon>Eukaryota</taxon>
        <taxon>Fungi</taxon>
        <taxon>Dikarya</taxon>
        <taxon>Basidiomycota</taxon>
        <taxon>Agaricomycotina</taxon>
        <taxon>Agaricomycetes</taxon>
        <taxon>Polyporales</taxon>
        <taxon>Cerrenaceae</taxon>
        <taxon>Somion</taxon>
    </lineage>
</organism>
<keyword evidence="1" id="KW-0560">Oxidoreductase</keyword>
<evidence type="ECO:0000313" key="4">
    <source>
        <dbReference type="Proteomes" id="UP001497453"/>
    </source>
</evidence>
<dbReference type="InterPro" id="IPR044862">
    <property type="entry name" value="Pro_4_hyd_alph_FE2OG_OXY"/>
</dbReference>
<comment type="similarity">
    <text evidence="1">Belongs to the iron/ascorbate-dependent oxidoreductase family.</text>
</comment>
<dbReference type="PROSITE" id="PS51471">
    <property type="entry name" value="FE2OG_OXY"/>
    <property type="match status" value="1"/>
</dbReference>
<protein>
    <recommendedName>
        <fullName evidence="2">Fe2OG dioxygenase domain-containing protein</fullName>
    </recommendedName>
</protein>
<proteinExistence type="inferred from homology"/>
<dbReference type="PANTHER" id="PTHR33099">
    <property type="entry name" value="FE2OG DIOXYGENASE DOMAIN-CONTAINING PROTEIN"/>
    <property type="match status" value="1"/>
</dbReference>
<evidence type="ECO:0000256" key="1">
    <source>
        <dbReference type="RuleBase" id="RU003682"/>
    </source>
</evidence>
<feature type="domain" description="Fe2OG dioxygenase" evidence="2">
    <location>
        <begin position="132"/>
        <end position="233"/>
    </location>
</feature>
<dbReference type="Proteomes" id="UP001497453">
    <property type="component" value="Chromosome 2"/>
</dbReference>
<accession>A0ABP1D0B8</accession>
<dbReference type="InterPro" id="IPR005123">
    <property type="entry name" value="Oxoglu/Fe-dep_dioxygenase_dom"/>
</dbReference>
<gene>
    <name evidence="3" type="ORF">GFSPODELE1_LOCUS3540</name>
</gene>
<keyword evidence="1" id="KW-0479">Metal-binding</keyword>
<dbReference type="EMBL" id="OZ037945">
    <property type="protein sequence ID" value="CAL1701342.1"/>
    <property type="molecule type" value="Genomic_DNA"/>
</dbReference>
<keyword evidence="1" id="KW-0408">Iron</keyword>
<dbReference type="Pfam" id="PF13640">
    <property type="entry name" value="2OG-FeII_Oxy_3"/>
    <property type="match status" value="1"/>
</dbReference>
<evidence type="ECO:0000313" key="3">
    <source>
        <dbReference type="EMBL" id="CAL1701342.1"/>
    </source>
</evidence>
<sequence>MSAAPAQSPSEPNPLKVHIETLEKAFVGRAPFCSGSIPVAPEDILLFYGKDKNARRLDFTDASEEDLRHLADTCDPASFGVDNEDVMDDSYRKAGKLDIAHFVTTLDPVKCGLVEVIRNQFLEGPQVKASIRVERYKLNVYGREGFFKGHKDTPRSESMFGSLVVVLPTDHVGGALVFRENDQEWTFDSAHAVARQPGETLRLGYAVFYSDVEHAVTPVQAGYRVTLTYNLYFEDPSPVQGSVVLHDATYDKLYSALQAVLNDSTFIPEGGLLGFALRREYPVRVGKADLGTIEQFLKGSDAALLRACKALSLNASFKALVRQHATDPFSVTPTYPVLCNRIPDVKRFPQEDWDDYVCRKFGGKRVAMNVEGIGSWVQPDIKIHWVLSPRQSLTTSKQQYMAFGNEPTLTYVYAHVCLIIDLGPVGARSGTNN</sequence>